<gene>
    <name evidence="1" type="ORF">S01H4_35362</name>
</gene>
<dbReference type="AlphaFoldDB" id="X1A7G7"/>
<feature type="non-terminal residue" evidence="1">
    <location>
        <position position="34"/>
    </location>
</feature>
<organism evidence="1">
    <name type="scientific">marine sediment metagenome</name>
    <dbReference type="NCBI Taxonomy" id="412755"/>
    <lineage>
        <taxon>unclassified sequences</taxon>
        <taxon>metagenomes</taxon>
        <taxon>ecological metagenomes</taxon>
    </lineage>
</organism>
<reference evidence="1" key="1">
    <citation type="journal article" date="2014" name="Front. Microbiol.">
        <title>High frequency of phylogenetically diverse reductive dehalogenase-homologous genes in deep subseafloor sedimentary metagenomes.</title>
        <authorList>
            <person name="Kawai M."/>
            <person name="Futagami T."/>
            <person name="Toyoda A."/>
            <person name="Takaki Y."/>
            <person name="Nishi S."/>
            <person name="Hori S."/>
            <person name="Arai W."/>
            <person name="Tsubouchi T."/>
            <person name="Morono Y."/>
            <person name="Uchiyama I."/>
            <person name="Ito T."/>
            <person name="Fujiyama A."/>
            <person name="Inagaki F."/>
            <person name="Takami H."/>
        </authorList>
    </citation>
    <scope>NUCLEOTIDE SEQUENCE</scope>
    <source>
        <strain evidence="1">Expedition CK06-06</strain>
    </source>
</reference>
<sequence>MVQSDRLYERINRLEETFKDAISVYSAQGQRQSS</sequence>
<evidence type="ECO:0000313" key="1">
    <source>
        <dbReference type="EMBL" id="GAG78125.1"/>
    </source>
</evidence>
<protein>
    <submittedName>
        <fullName evidence="1">Uncharacterized protein</fullName>
    </submittedName>
</protein>
<proteinExistence type="predicted"/>
<comment type="caution">
    <text evidence="1">The sequence shown here is derived from an EMBL/GenBank/DDBJ whole genome shotgun (WGS) entry which is preliminary data.</text>
</comment>
<name>X1A7G7_9ZZZZ</name>
<accession>X1A7G7</accession>
<dbReference type="EMBL" id="BART01018794">
    <property type="protein sequence ID" value="GAG78125.1"/>
    <property type="molecule type" value="Genomic_DNA"/>
</dbReference>